<comment type="caution">
    <text evidence="2">The sequence shown here is derived from an EMBL/GenBank/DDBJ whole genome shotgun (WGS) entry which is preliminary data.</text>
</comment>
<sequence>MSIRILKPRFLLCAAVVASTAAGLTATSVDAAPAGTTIADTAARLDQQAKVQAYAREHGATASSFAADMPGANVETWGDAHGAIGTYLSAKTNSYVVALSNTAATPTTTPPDFDGQPVTVKHSAKSKADVDDTETRIIQFAQGAGHANAFTFDYDPDRDAVLVTTDAPTELKSALGHAAPQAVIESSPTPLKLQSADQFADKTPHYGGARITTATIGNCTSGFSMVNNAGGHSSYSVTAAHCTRQGYNVASGQYYFGTVTSIAPTDRYDIAKIEWCCAQQNYVGLIYTSRYNSIQVNGASAPTIGHPGLNGACVAGGFTGERCGASIISTTATGCVPGFGCIPALIKYGKNTNEAMTQGGDSGAPLYYHEGRTNLAHVVGMHIGAGVNNNVWAGYAESYVAVALLTNGTIRRFTG</sequence>
<dbReference type="GO" id="GO:0004252">
    <property type="term" value="F:serine-type endopeptidase activity"/>
    <property type="evidence" value="ECO:0007669"/>
    <property type="project" value="InterPro"/>
</dbReference>
<evidence type="ECO:0008006" key="4">
    <source>
        <dbReference type="Google" id="ProtNLM"/>
    </source>
</evidence>
<dbReference type="InterPro" id="IPR009003">
    <property type="entry name" value="Peptidase_S1_PA"/>
</dbReference>
<feature type="chain" id="PRO_5017631669" description="Streptogrisin C" evidence="1">
    <location>
        <begin position="32"/>
        <end position="415"/>
    </location>
</feature>
<dbReference type="InterPro" id="IPR043504">
    <property type="entry name" value="Peptidase_S1_PA_chymotrypsin"/>
</dbReference>
<proteinExistence type="predicted"/>
<reference evidence="2 3" key="1">
    <citation type="submission" date="2018-08" db="EMBL/GenBank/DDBJ databases">
        <title>Genomic Encyclopedia of Archaeal and Bacterial Type Strains, Phase II (KMG-II): from individual species to whole genera.</title>
        <authorList>
            <person name="Goeker M."/>
        </authorList>
    </citation>
    <scope>NUCLEOTIDE SEQUENCE [LARGE SCALE GENOMIC DNA]</scope>
    <source>
        <strain evidence="2 3">DSM 45791</strain>
    </source>
</reference>
<protein>
    <recommendedName>
        <fullName evidence="4">Streptogrisin C</fullName>
    </recommendedName>
</protein>
<accession>A0A3E0HES9</accession>
<evidence type="ECO:0000256" key="1">
    <source>
        <dbReference type="SAM" id="SignalP"/>
    </source>
</evidence>
<dbReference type="GO" id="GO:0006508">
    <property type="term" value="P:proteolysis"/>
    <property type="evidence" value="ECO:0007669"/>
    <property type="project" value="InterPro"/>
</dbReference>
<dbReference type="RefSeq" id="WP_147328685.1">
    <property type="nucleotide sequence ID" value="NZ_CP144375.1"/>
</dbReference>
<keyword evidence="3" id="KW-1185">Reference proteome</keyword>
<dbReference type="EMBL" id="QUNO01000010">
    <property type="protein sequence ID" value="REH42911.1"/>
    <property type="molecule type" value="Genomic_DNA"/>
</dbReference>
<dbReference type="AlphaFoldDB" id="A0A3E0HES9"/>
<dbReference type="Proteomes" id="UP000256269">
    <property type="component" value="Unassembled WGS sequence"/>
</dbReference>
<gene>
    <name evidence="2" type="ORF">BCF44_110416</name>
</gene>
<dbReference type="PROSITE" id="PS00134">
    <property type="entry name" value="TRYPSIN_HIS"/>
    <property type="match status" value="1"/>
</dbReference>
<evidence type="ECO:0000313" key="2">
    <source>
        <dbReference type="EMBL" id="REH42911.1"/>
    </source>
</evidence>
<dbReference type="Gene3D" id="2.40.10.10">
    <property type="entry name" value="Trypsin-like serine proteases"/>
    <property type="match status" value="2"/>
</dbReference>
<evidence type="ECO:0000313" key="3">
    <source>
        <dbReference type="Proteomes" id="UP000256269"/>
    </source>
</evidence>
<organism evidence="2 3">
    <name type="scientific">Kutzneria buriramensis</name>
    <dbReference type="NCBI Taxonomy" id="1045776"/>
    <lineage>
        <taxon>Bacteria</taxon>
        <taxon>Bacillati</taxon>
        <taxon>Actinomycetota</taxon>
        <taxon>Actinomycetes</taxon>
        <taxon>Pseudonocardiales</taxon>
        <taxon>Pseudonocardiaceae</taxon>
        <taxon>Kutzneria</taxon>
    </lineage>
</organism>
<name>A0A3E0HES9_9PSEU</name>
<keyword evidence="1" id="KW-0732">Signal</keyword>
<dbReference type="SUPFAM" id="SSF50494">
    <property type="entry name" value="Trypsin-like serine proteases"/>
    <property type="match status" value="1"/>
</dbReference>
<dbReference type="OrthoDB" id="4413809at2"/>
<dbReference type="InterPro" id="IPR018114">
    <property type="entry name" value="TRYPSIN_HIS"/>
</dbReference>
<feature type="signal peptide" evidence="1">
    <location>
        <begin position="1"/>
        <end position="31"/>
    </location>
</feature>